<dbReference type="GO" id="GO:0071474">
    <property type="term" value="P:cellular hyperosmotic response"/>
    <property type="evidence" value="ECO:0007669"/>
    <property type="project" value="TreeGrafter"/>
</dbReference>
<keyword evidence="4" id="KW-0067">ATP-binding</keyword>
<dbReference type="SUPFAM" id="SSF56112">
    <property type="entry name" value="Protein kinase-like (PK-like)"/>
    <property type="match status" value="1"/>
</dbReference>
<dbReference type="OrthoDB" id="10252354at2759"/>
<dbReference type="GeneID" id="30024060"/>
<evidence type="ECO:0000256" key="4">
    <source>
        <dbReference type="ARBA" id="ARBA00022840"/>
    </source>
</evidence>
<feature type="compositionally biased region" description="Polar residues" evidence="7">
    <location>
        <begin position="639"/>
        <end position="650"/>
    </location>
</feature>
<feature type="compositionally biased region" description="Low complexity" evidence="7">
    <location>
        <begin position="107"/>
        <end position="128"/>
    </location>
</feature>
<feature type="region of interest" description="Disordered" evidence="7">
    <location>
        <begin position="612"/>
        <end position="650"/>
    </location>
</feature>
<dbReference type="PANTHER" id="PTHR48013">
    <property type="entry name" value="DUAL SPECIFICITY MITOGEN-ACTIVATED PROTEIN KINASE KINASE 5-RELATED"/>
    <property type="match status" value="1"/>
</dbReference>
<dbReference type="EMBL" id="AZHB01000024">
    <property type="protein sequence ID" value="OAA55663.1"/>
    <property type="molecule type" value="Genomic_DNA"/>
</dbReference>
<comment type="similarity">
    <text evidence="5">Belongs to the protein kinase superfamily. STE Ser/Thr protein kinase family. MAP kinase kinase subfamily.</text>
</comment>
<evidence type="ECO:0000256" key="3">
    <source>
        <dbReference type="ARBA" id="ARBA00022777"/>
    </source>
</evidence>
<evidence type="ECO:0000256" key="5">
    <source>
        <dbReference type="ARBA" id="ARBA00038035"/>
    </source>
</evidence>
<evidence type="ECO:0000313" key="9">
    <source>
        <dbReference type="EMBL" id="OAA55663.1"/>
    </source>
</evidence>
<evidence type="ECO:0000256" key="7">
    <source>
        <dbReference type="SAM" id="MobiDB-lite"/>
    </source>
</evidence>
<dbReference type="Pfam" id="PF00069">
    <property type="entry name" value="Pkinase"/>
    <property type="match status" value="1"/>
</dbReference>
<keyword evidence="1" id="KW-0808">Transferase</keyword>
<feature type="compositionally biased region" description="Polar residues" evidence="7">
    <location>
        <begin position="23"/>
        <end position="33"/>
    </location>
</feature>
<dbReference type="STRING" id="1081104.A0A167NKV3"/>
<evidence type="ECO:0000256" key="6">
    <source>
        <dbReference type="ARBA" id="ARBA00038999"/>
    </source>
</evidence>
<keyword evidence="2" id="KW-0547">Nucleotide-binding</keyword>
<dbReference type="GO" id="GO:0005524">
    <property type="term" value="F:ATP binding"/>
    <property type="evidence" value="ECO:0007669"/>
    <property type="project" value="UniProtKB-KW"/>
</dbReference>
<keyword evidence="3 9" id="KW-0418">Kinase</keyword>
<reference evidence="9 10" key="1">
    <citation type="journal article" date="2016" name="Genome Biol. Evol.">
        <title>Divergent and convergent evolution of fungal pathogenicity.</title>
        <authorList>
            <person name="Shang Y."/>
            <person name="Xiao G."/>
            <person name="Zheng P."/>
            <person name="Cen K."/>
            <person name="Zhan S."/>
            <person name="Wang C."/>
        </authorList>
    </citation>
    <scope>NUCLEOTIDE SEQUENCE [LARGE SCALE GENOMIC DNA]</scope>
    <source>
        <strain evidence="9 10">ARSEF 2679</strain>
    </source>
</reference>
<evidence type="ECO:0000259" key="8">
    <source>
        <dbReference type="PROSITE" id="PS50011"/>
    </source>
</evidence>
<dbReference type="PANTHER" id="PTHR48013:SF25">
    <property type="entry name" value="MAP KINASE KINASE PBS2"/>
    <property type="match status" value="1"/>
</dbReference>
<dbReference type="InterPro" id="IPR000719">
    <property type="entry name" value="Prot_kinase_dom"/>
</dbReference>
<sequence length="650" mass="68943">MADTPETERRPSMDDQVPDLPSKQEQTLTNDGNTDAAPPKRVPSLRSVSDPPGRNTSSTARGLLDDARNPARLATPTSGPLAGRLGALDANVLAKARRLQQDRMKLASSNASSPGSASPMSPMGASPNGLVPRMPAGMVRPGPVMHVNSAPAVTRPSLMDRRGAGLKLPDMGAGGASPASPAPSMRRANAPKFSDMGSGAPSSTSTSTSTPSSKLDDFKKYIDADKGWITFDGAATITKSGVNFANGQTFKISLDEVETVSELGKGNYGTVYKVRHTKRKAPRFGQGLSGFKAHQARSEDTENEDAAAAANGEPSDGTTGMLMAMKEIRLELDDAKFTTILKELVILHECVSPYIIDFYGAFYQEGAVYMCIEYMDGGSIDKLYEGGIPESILRKITNATVHGLKCLKDDHNIIHRDVKPTNILVNTRGQVKICDFGVSGNLVASIAKTNIGCQSYMAPERISGGAMSQSGNADGTYSVQSDVWSLGLTVIECAMGRYPYPPEVSSTIFGQLNAIVEGEPPTLPTDGYSETAQDFVRGCTNKVPLKRPTYAAMLKHAWLASLSKPVTITEEAEEDEGEEAERVAARVGRMALHSGTEDEEVAEWVRGVLQRKADGAGVAGEKTAVSGEGRPALHAAPLNTVSPLNSPASE</sequence>
<dbReference type="EC" id="2.7.12.2" evidence="6"/>
<name>A0A167NKV3_CORFA</name>
<evidence type="ECO:0000313" key="10">
    <source>
        <dbReference type="Proteomes" id="UP000076744"/>
    </source>
</evidence>
<gene>
    <name evidence="9" type="ORF">ISF_07768</name>
</gene>
<keyword evidence="10" id="KW-1185">Reference proteome</keyword>
<feature type="region of interest" description="Disordered" evidence="7">
    <location>
        <begin position="148"/>
        <end position="215"/>
    </location>
</feature>
<dbReference type="Gene3D" id="3.30.200.20">
    <property type="entry name" value="Phosphorylase Kinase, domain 1"/>
    <property type="match status" value="2"/>
</dbReference>
<proteinExistence type="inferred from homology"/>
<feature type="region of interest" description="Disordered" evidence="7">
    <location>
        <begin position="1"/>
        <end position="84"/>
    </location>
</feature>
<dbReference type="AlphaFoldDB" id="A0A167NKV3"/>
<dbReference type="InterPro" id="IPR008271">
    <property type="entry name" value="Ser/Thr_kinase_AS"/>
</dbReference>
<dbReference type="Gene3D" id="1.10.510.10">
    <property type="entry name" value="Transferase(Phosphotransferase) domain 1"/>
    <property type="match status" value="1"/>
</dbReference>
<evidence type="ECO:0000256" key="2">
    <source>
        <dbReference type="ARBA" id="ARBA00022741"/>
    </source>
</evidence>
<feature type="region of interest" description="Disordered" evidence="7">
    <location>
        <begin position="291"/>
        <end position="318"/>
    </location>
</feature>
<evidence type="ECO:0000256" key="1">
    <source>
        <dbReference type="ARBA" id="ARBA00022679"/>
    </source>
</evidence>
<dbReference type="SMART" id="SM00220">
    <property type="entry name" value="S_TKc"/>
    <property type="match status" value="1"/>
</dbReference>
<dbReference type="PROSITE" id="PS00108">
    <property type="entry name" value="PROTEIN_KINASE_ST"/>
    <property type="match status" value="1"/>
</dbReference>
<feature type="domain" description="Protein kinase" evidence="8">
    <location>
        <begin position="257"/>
        <end position="559"/>
    </location>
</feature>
<accession>A0A167NKV3</accession>
<dbReference type="Proteomes" id="UP000076744">
    <property type="component" value="Unassembled WGS sequence"/>
</dbReference>
<feature type="compositionally biased region" description="Low complexity" evidence="7">
    <location>
        <begin position="201"/>
        <end position="213"/>
    </location>
</feature>
<dbReference type="PROSITE" id="PS50011">
    <property type="entry name" value="PROTEIN_KINASE_DOM"/>
    <property type="match status" value="1"/>
</dbReference>
<comment type="caution">
    <text evidence="9">The sequence shown here is derived from an EMBL/GenBank/DDBJ whole genome shotgun (WGS) entry which is preliminary data.</text>
</comment>
<dbReference type="InterPro" id="IPR011009">
    <property type="entry name" value="Kinase-like_dom_sf"/>
</dbReference>
<protein>
    <recommendedName>
        <fullName evidence="6">mitogen-activated protein kinase kinase</fullName>
        <ecNumber evidence="6">2.7.12.2</ecNumber>
    </recommendedName>
</protein>
<dbReference type="RefSeq" id="XP_018701387.1">
    <property type="nucleotide sequence ID" value="XM_018851371.1"/>
</dbReference>
<feature type="region of interest" description="Disordered" evidence="7">
    <location>
        <begin position="99"/>
        <end position="131"/>
    </location>
</feature>
<dbReference type="GO" id="GO:0004708">
    <property type="term" value="F:MAP kinase kinase activity"/>
    <property type="evidence" value="ECO:0007669"/>
    <property type="project" value="UniProtKB-EC"/>
</dbReference>
<organism evidence="9 10">
    <name type="scientific">Cordyceps fumosorosea (strain ARSEF 2679)</name>
    <name type="common">Isaria fumosorosea</name>
    <dbReference type="NCBI Taxonomy" id="1081104"/>
    <lineage>
        <taxon>Eukaryota</taxon>
        <taxon>Fungi</taxon>
        <taxon>Dikarya</taxon>
        <taxon>Ascomycota</taxon>
        <taxon>Pezizomycotina</taxon>
        <taxon>Sordariomycetes</taxon>
        <taxon>Hypocreomycetidae</taxon>
        <taxon>Hypocreales</taxon>
        <taxon>Cordycipitaceae</taxon>
        <taxon>Cordyceps</taxon>
    </lineage>
</organism>
<feature type="compositionally biased region" description="Basic and acidic residues" evidence="7">
    <location>
        <begin position="1"/>
        <end position="13"/>
    </location>
</feature>